<keyword evidence="3" id="KW-0804">Transcription</keyword>
<evidence type="ECO:0000256" key="1">
    <source>
        <dbReference type="ARBA" id="ARBA00023015"/>
    </source>
</evidence>
<dbReference type="GO" id="GO:0045892">
    <property type="term" value="P:negative regulation of DNA-templated transcription"/>
    <property type="evidence" value="ECO:0007669"/>
    <property type="project" value="TreeGrafter"/>
</dbReference>
<dbReference type="Pfam" id="PF07702">
    <property type="entry name" value="UTRA"/>
    <property type="match status" value="1"/>
</dbReference>
<evidence type="ECO:0000259" key="4">
    <source>
        <dbReference type="PROSITE" id="PS50949"/>
    </source>
</evidence>
<feature type="domain" description="HTH gntR-type" evidence="4">
    <location>
        <begin position="3"/>
        <end position="71"/>
    </location>
</feature>
<dbReference type="InterPro" id="IPR000524">
    <property type="entry name" value="Tscrpt_reg_HTH_GntR"/>
</dbReference>
<dbReference type="CDD" id="cd07377">
    <property type="entry name" value="WHTH_GntR"/>
    <property type="match status" value="1"/>
</dbReference>
<dbReference type="SUPFAM" id="SSF46785">
    <property type="entry name" value="Winged helix' DNA-binding domain"/>
    <property type="match status" value="1"/>
</dbReference>
<dbReference type="Gene3D" id="1.10.10.10">
    <property type="entry name" value="Winged helix-like DNA-binding domain superfamily/Winged helix DNA-binding domain"/>
    <property type="match status" value="1"/>
</dbReference>
<accession>A0A9D2JZ36</accession>
<reference evidence="5" key="2">
    <citation type="submission" date="2021-04" db="EMBL/GenBank/DDBJ databases">
        <authorList>
            <person name="Gilroy R."/>
        </authorList>
    </citation>
    <scope>NUCLEOTIDE SEQUENCE</scope>
    <source>
        <strain evidence="5">CHK169-4300</strain>
    </source>
</reference>
<comment type="caution">
    <text evidence="5">The sequence shown here is derived from an EMBL/GenBank/DDBJ whole genome shotgun (WGS) entry which is preliminary data.</text>
</comment>
<dbReference type="PANTHER" id="PTHR44846">
    <property type="entry name" value="MANNOSYL-D-GLYCERATE TRANSPORT/METABOLISM SYSTEM REPRESSOR MNGR-RELATED"/>
    <property type="match status" value="1"/>
</dbReference>
<proteinExistence type="predicted"/>
<name>A0A9D2JZ36_9LACT</name>
<dbReference type="FunFam" id="1.10.10.10:FF:000079">
    <property type="entry name" value="GntR family transcriptional regulator"/>
    <property type="match status" value="1"/>
</dbReference>
<dbReference type="Gene3D" id="3.40.1410.10">
    <property type="entry name" value="Chorismate lyase-like"/>
    <property type="match status" value="1"/>
</dbReference>
<dbReference type="PROSITE" id="PS50949">
    <property type="entry name" value="HTH_GNTR"/>
    <property type="match status" value="1"/>
</dbReference>
<dbReference type="InterPro" id="IPR011663">
    <property type="entry name" value="UTRA"/>
</dbReference>
<dbReference type="Pfam" id="PF00392">
    <property type="entry name" value="GntR"/>
    <property type="match status" value="1"/>
</dbReference>
<dbReference type="AlphaFoldDB" id="A0A9D2JZ36"/>
<dbReference type="Proteomes" id="UP000824106">
    <property type="component" value="Unassembled WGS sequence"/>
</dbReference>
<dbReference type="InterPro" id="IPR028978">
    <property type="entry name" value="Chorismate_lyase_/UTRA_dom_sf"/>
</dbReference>
<dbReference type="GO" id="GO:0003677">
    <property type="term" value="F:DNA binding"/>
    <property type="evidence" value="ECO:0007669"/>
    <property type="project" value="UniProtKB-KW"/>
</dbReference>
<sequence length="236" mass="28048">MAIPKYQQIKEDLLKKIQSGEFESGDRFYSESELVKMYNVSSITVIRALQDLANDGYLVRYQGKGTFVSRSRKRKLIEFSDIEVFAGETETVEVLSIEKENKPEIQEKMKLKKSEYYYKIIRVRKVDEKPFFVHFSYIPSQFIKEDRPNMSYYDSIYSRFKSDFNIHMYDEASREIDSICFPTDQYIAEYLEMDENEPTVRQEKTTVLKDGTVAEYVVSYKKWDFYKIELSAFAEE</sequence>
<evidence type="ECO:0000256" key="2">
    <source>
        <dbReference type="ARBA" id="ARBA00023125"/>
    </source>
</evidence>
<dbReference type="PANTHER" id="PTHR44846:SF17">
    <property type="entry name" value="GNTR-FAMILY TRANSCRIPTIONAL REGULATOR"/>
    <property type="match status" value="1"/>
</dbReference>
<keyword evidence="1" id="KW-0805">Transcription regulation</keyword>
<dbReference type="SMART" id="SM00866">
    <property type="entry name" value="UTRA"/>
    <property type="match status" value="1"/>
</dbReference>
<organism evidence="5 6">
    <name type="scientific">Candidatus Atopostipes pullistercoris</name>
    <dbReference type="NCBI Taxonomy" id="2838467"/>
    <lineage>
        <taxon>Bacteria</taxon>
        <taxon>Bacillati</taxon>
        <taxon>Bacillota</taxon>
        <taxon>Bacilli</taxon>
        <taxon>Lactobacillales</taxon>
        <taxon>Carnobacteriaceae</taxon>
        <taxon>Atopostipes</taxon>
    </lineage>
</organism>
<dbReference type="SUPFAM" id="SSF64288">
    <property type="entry name" value="Chorismate lyase-like"/>
    <property type="match status" value="1"/>
</dbReference>
<gene>
    <name evidence="5" type="ORF">H9808_08720</name>
</gene>
<dbReference type="InterPro" id="IPR036388">
    <property type="entry name" value="WH-like_DNA-bd_sf"/>
</dbReference>
<protein>
    <submittedName>
        <fullName evidence="5">GntR family transcriptional regulator</fullName>
    </submittedName>
</protein>
<evidence type="ECO:0000313" key="5">
    <source>
        <dbReference type="EMBL" id="HIZ71828.1"/>
    </source>
</evidence>
<reference evidence="5" key="1">
    <citation type="journal article" date="2021" name="PeerJ">
        <title>Extensive microbial diversity within the chicken gut microbiome revealed by metagenomics and culture.</title>
        <authorList>
            <person name="Gilroy R."/>
            <person name="Ravi A."/>
            <person name="Getino M."/>
            <person name="Pursley I."/>
            <person name="Horton D.L."/>
            <person name="Alikhan N.F."/>
            <person name="Baker D."/>
            <person name="Gharbi K."/>
            <person name="Hall N."/>
            <person name="Watson M."/>
            <person name="Adriaenssens E.M."/>
            <person name="Foster-Nyarko E."/>
            <person name="Jarju S."/>
            <person name="Secka A."/>
            <person name="Antonio M."/>
            <person name="Oren A."/>
            <person name="Chaudhuri R.R."/>
            <person name="La Ragione R."/>
            <person name="Hildebrand F."/>
            <person name="Pallen M.J."/>
        </authorList>
    </citation>
    <scope>NUCLEOTIDE SEQUENCE</scope>
    <source>
        <strain evidence="5">CHK169-4300</strain>
    </source>
</reference>
<dbReference type="InterPro" id="IPR050679">
    <property type="entry name" value="Bact_HTH_transcr_reg"/>
</dbReference>
<dbReference type="InterPro" id="IPR036390">
    <property type="entry name" value="WH_DNA-bd_sf"/>
</dbReference>
<evidence type="ECO:0000313" key="6">
    <source>
        <dbReference type="Proteomes" id="UP000824106"/>
    </source>
</evidence>
<evidence type="ECO:0000256" key="3">
    <source>
        <dbReference type="ARBA" id="ARBA00023163"/>
    </source>
</evidence>
<keyword evidence="2" id="KW-0238">DNA-binding</keyword>
<dbReference type="EMBL" id="DXAZ01000148">
    <property type="protein sequence ID" value="HIZ71828.1"/>
    <property type="molecule type" value="Genomic_DNA"/>
</dbReference>
<dbReference type="GO" id="GO:0003700">
    <property type="term" value="F:DNA-binding transcription factor activity"/>
    <property type="evidence" value="ECO:0007669"/>
    <property type="project" value="InterPro"/>
</dbReference>
<dbReference type="SMART" id="SM00345">
    <property type="entry name" value="HTH_GNTR"/>
    <property type="match status" value="1"/>
</dbReference>